<dbReference type="AlphaFoldDB" id="A0A8X7VCP5"/>
<protein>
    <submittedName>
        <fullName evidence="2">Uncharacterized protein</fullName>
    </submittedName>
</protein>
<evidence type="ECO:0000313" key="3">
    <source>
        <dbReference type="Proteomes" id="UP000886595"/>
    </source>
</evidence>
<dbReference type="GO" id="GO:0009725">
    <property type="term" value="P:response to hormone"/>
    <property type="evidence" value="ECO:0007669"/>
    <property type="project" value="InterPro"/>
</dbReference>
<organism evidence="2 3">
    <name type="scientific">Brassica carinata</name>
    <name type="common">Ethiopian mustard</name>
    <name type="synonym">Abyssinian cabbage</name>
    <dbReference type="NCBI Taxonomy" id="52824"/>
    <lineage>
        <taxon>Eukaryota</taxon>
        <taxon>Viridiplantae</taxon>
        <taxon>Streptophyta</taxon>
        <taxon>Embryophyta</taxon>
        <taxon>Tracheophyta</taxon>
        <taxon>Spermatophyta</taxon>
        <taxon>Magnoliopsida</taxon>
        <taxon>eudicotyledons</taxon>
        <taxon>Gunneridae</taxon>
        <taxon>Pentapetalae</taxon>
        <taxon>rosids</taxon>
        <taxon>malvids</taxon>
        <taxon>Brassicales</taxon>
        <taxon>Brassicaceae</taxon>
        <taxon>Brassiceae</taxon>
        <taxon>Brassica</taxon>
    </lineage>
</organism>
<reference evidence="2 3" key="1">
    <citation type="submission" date="2020-02" db="EMBL/GenBank/DDBJ databases">
        <authorList>
            <person name="Ma Q."/>
            <person name="Huang Y."/>
            <person name="Song X."/>
            <person name="Pei D."/>
        </authorList>
    </citation>
    <scope>NUCLEOTIDE SEQUENCE [LARGE SCALE GENOMIC DNA]</scope>
    <source>
        <strain evidence="2">Sxm20200214</strain>
        <tissue evidence="2">Leaf</tissue>
    </source>
</reference>
<evidence type="ECO:0000313" key="2">
    <source>
        <dbReference type="EMBL" id="KAG2308972.1"/>
    </source>
</evidence>
<gene>
    <name evidence="2" type="ORF">Bca52824_028720</name>
</gene>
<proteinExistence type="predicted"/>
<dbReference type="OrthoDB" id="2016915at2759"/>
<dbReference type="InterPro" id="IPR044835">
    <property type="entry name" value="ARF_plant"/>
</dbReference>
<feature type="region of interest" description="Disordered" evidence="1">
    <location>
        <begin position="1"/>
        <end position="40"/>
    </location>
</feature>
<evidence type="ECO:0000256" key="1">
    <source>
        <dbReference type="SAM" id="MobiDB-lite"/>
    </source>
</evidence>
<feature type="non-terminal residue" evidence="2">
    <location>
        <position position="1"/>
    </location>
</feature>
<name>A0A8X7VCP5_BRACI</name>
<feature type="compositionally biased region" description="Low complexity" evidence="1">
    <location>
        <begin position="17"/>
        <end position="40"/>
    </location>
</feature>
<dbReference type="EMBL" id="JAAMPC010000006">
    <property type="protein sequence ID" value="KAG2308972.1"/>
    <property type="molecule type" value="Genomic_DNA"/>
</dbReference>
<comment type="caution">
    <text evidence="2">The sequence shown here is derived from an EMBL/GenBank/DDBJ whole genome shotgun (WGS) entry which is preliminary data.</text>
</comment>
<dbReference type="PANTHER" id="PTHR31384:SF5">
    <property type="entry name" value="AUXIN RESPONSE FACTOR 3"/>
    <property type="match status" value="1"/>
</dbReference>
<sequence length="109" mass="11426">MGGLIDLNVAEEDETLSSASGSLSPPSDSSSSPFVVSGSSSSGGVCLELWHACAGPLISLPKRGSLVLYFPQGHLEQAHDFSAAIYGLPPHVFCRILDLKLHAETDTDE</sequence>
<dbReference type="PANTHER" id="PTHR31384">
    <property type="entry name" value="AUXIN RESPONSE FACTOR 4-RELATED"/>
    <property type="match status" value="1"/>
</dbReference>
<dbReference type="GO" id="GO:0006355">
    <property type="term" value="P:regulation of DNA-templated transcription"/>
    <property type="evidence" value="ECO:0007669"/>
    <property type="project" value="InterPro"/>
</dbReference>
<accession>A0A8X7VCP5</accession>
<dbReference type="GO" id="GO:0003677">
    <property type="term" value="F:DNA binding"/>
    <property type="evidence" value="ECO:0007669"/>
    <property type="project" value="InterPro"/>
</dbReference>
<keyword evidence="3" id="KW-1185">Reference proteome</keyword>
<dbReference type="Proteomes" id="UP000886595">
    <property type="component" value="Unassembled WGS sequence"/>
</dbReference>